<dbReference type="PANTHER" id="PTHR12532:SF0">
    <property type="entry name" value="TRANSLATIONAL ACTIVATOR OF CYTOCHROME C OXIDASE 1"/>
    <property type="match status" value="1"/>
</dbReference>
<dbReference type="Gene3D" id="3.30.70.980">
    <property type="match status" value="1"/>
</dbReference>
<dbReference type="InterPro" id="IPR002876">
    <property type="entry name" value="Transcrip_reg_TACO1-like"/>
</dbReference>
<evidence type="ECO:0000259" key="1">
    <source>
        <dbReference type="Pfam" id="PF01709"/>
    </source>
</evidence>
<dbReference type="InterPro" id="IPR029072">
    <property type="entry name" value="YebC-like"/>
</dbReference>
<dbReference type="EMBL" id="BMAW01124261">
    <property type="protein sequence ID" value="GFU07069.1"/>
    <property type="molecule type" value="Genomic_DNA"/>
</dbReference>
<evidence type="ECO:0000313" key="3">
    <source>
        <dbReference type="Proteomes" id="UP000887013"/>
    </source>
</evidence>
<protein>
    <submittedName>
        <fullName evidence="2">Translational activator of cytochrome c oxidase 1</fullName>
    </submittedName>
</protein>
<organism evidence="2 3">
    <name type="scientific">Nephila pilipes</name>
    <name type="common">Giant wood spider</name>
    <name type="synonym">Nephila maculata</name>
    <dbReference type="NCBI Taxonomy" id="299642"/>
    <lineage>
        <taxon>Eukaryota</taxon>
        <taxon>Metazoa</taxon>
        <taxon>Ecdysozoa</taxon>
        <taxon>Arthropoda</taxon>
        <taxon>Chelicerata</taxon>
        <taxon>Arachnida</taxon>
        <taxon>Araneae</taxon>
        <taxon>Araneomorphae</taxon>
        <taxon>Entelegynae</taxon>
        <taxon>Araneoidea</taxon>
        <taxon>Nephilidae</taxon>
        <taxon>Nephila</taxon>
    </lineage>
</organism>
<reference evidence="2" key="1">
    <citation type="submission" date="2020-08" db="EMBL/GenBank/DDBJ databases">
        <title>Multicomponent nature underlies the extraordinary mechanical properties of spider dragline silk.</title>
        <authorList>
            <person name="Kono N."/>
            <person name="Nakamura H."/>
            <person name="Mori M."/>
            <person name="Yoshida Y."/>
            <person name="Ohtoshi R."/>
            <person name="Malay A.D."/>
            <person name="Moran D.A.P."/>
            <person name="Tomita M."/>
            <person name="Numata K."/>
            <person name="Arakawa K."/>
        </authorList>
    </citation>
    <scope>NUCLEOTIDE SEQUENCE</scope>
</reference>
<keyword evidence="3" id="KW-1185">Reference proteome</keyword>
<evidence type="ECO:0000313" key="2">
    <source>
        <dbReference type="EMBL" id="GFU07069.1"/>
    </source>
</evidence>
<name>A0A8X6Q9B8_NEPPI</name>
<accession>A0A8X6Q9B8</accession>
<feature type="domain" description="TACO1/YebC-like second and third" evidence="1">
    <location>
        <begin position="170"/>
        <end position="284"/>
    </location>
</feature>
<gene>
    <name evidence="2" type="primary">NCL1_40989</name>
    <name evidence="2" type="ORF">NPIL_135911</name>
</gene>
<dbReference type="InterPro" id="IPR026564">
    <property type="entry name" value="Transcrip_reg_TACO1-like_dom3"/>
</dbReference>
<dbReference type="PANTHER" id="PTHR12532">
    <property type="entry name" value="TRANSLATIONAL ACTIVATOR OF CYTOCHROME C OXIDASE 1"/>
    <property type="match status" value="1"/>
</dbReference>
<dbReference type="Proteomes" id="UP000887013">
    <property type="component" value="Unassembled WGS sequence"/>
</dbReference>
<dbReference type="OrthoDB" id="2017544at2759"/>
<dbReference type="InterPro" id="IPR048300">
    <property type="entry name" value="TACO1_YebC-like_2nd/3rd_dom"/>
</dbReference>
<comment type="caution">
    <text evidence="2">The sequence shown here is derived from an EMBL/GenBank/DDBJ whole genome shotgun (WGS) entry which is preliminary data.</text>
</comment>
<dbReference type="GO" id="GO:0005739">
    <property type="term" value="C:mitochondrion"/>
    <property type="evidence" value="ECO:0007669"/>
    <property type="project" value="TreeGrafter"/>
</dbReference>
<proteinExistence type="predicted"/>
<dbReference type="Pfam" id="PF01709">
    <property type="entry name" value="Transcrip_reg"/>
    <property type="match status" value="1"/>
</dbReference>
<dbReference type="SUPFAM" id="SSF75625">
    <property type="entry name" value="YebC-like"/>
    <property type="match status" value="1"/>
</dbReference>
<dbReference type="AlphaFoldDB" id="A0A8X6Q9B8"/>
<sequence>MLRCQVPCLITLSKHTCPTPNIESDIRNYKRSKLIVKKPTDCRYVSNSPEQSTSSERTLDQTLISFKYLRLIKKAIREFGPIVEKNKKLEYLLQKAKEHNLPPDYIDYVQRICVDSRSTVGLLELLLFHNCHFIVQYEDIDLSLTKHHLLKLCERADAFIIQNNIKWPQNFDQKGIILVKNDSTCSTFKNLKETEIVASNVGAVTVSQDIDPEGFPYWKFLCEPCDLHEVKKHLIEKGCLIEEAFVGYIPKQKVTLPYRARNHARQVIMELNKIPCIDNVYTNIM</sequence>